<dbReference type="EnsemblPlants" id="Ma05_t26080.1">
    <property type="protein sequence ID" value="Ma05_p26080.1"/>
    <property type="gene ID" value="Ma05_g26080"/>
</dbReference>
<feature type="compositionally biased region" description="Basic and acidic residues" evidence="1">
    <location>
        <begin position="1"/>
        <end position="33"/>
    </location>
</feature>
<feature type="compositionally biased region" description="Polar residues" evidence="1">
    <location>
        <begin position="34"/>
        <end position="45"/>
    </location>
</feature>
<reference evidence="2" key="1">
    <citation type="submission" date="2021-03" db="EMBL/GenBank/DDBJ databases">
        <authorList>
            <consortium name="Genoscope - CEA"/>
            <person name="William W."/>
        </authorList>
    </citation>
    <scope>NUCLEOTIDE SEQUENCE</scope>
    <source>
        <strain evidence="2">Doubled-haploid Pahang</strain>
    </source>
</reference>
<organism evidence="3 4">
    <name type="scientific">Musa acuminata subsp. malaccensis</name>
    <name type="common">Wild banana</name>
    <name type="synonym">Musa malaccensis</name>
    <dbReference type="NCBI Taxonomy" id="214687"/>
    <lineage>
        <taxon>Eukaryota</taxon>
        <taxon>Viridiplantae</taxon>
        <taxon>Streptophyta</taxon>
        <taxon>Embryophyta</taxon>
        <taxon>Tracheophyta</taxon>
        <taxon>Spermatophyta</taxon>
        <taxon>Magnoliopsida</taxon>
        <taxon>Liliopsida</taxon>
        <taxon>Zingiberales</taxon>
        <taxon>Musaceae</taxon>
        <taxon>Musa</taxon>
    </lineage>
</organism>
<dbReference type="AlphaFoldDB" id="A0A804J8P7"/>
<dbReference type="InParanoid" id="A0A804J8P7"/>
<accession>A0A804J8P7</accession>
<feature type="region of interest" description="Disordered" evidence="1">
    <location>
        <begin position="1"/>
        <end position="91"/>
    </location>
</feature>
<name>A0A804J8P7_MUSAM</name>
<feature type="compositionally biased region" description="Basic and acidic residues" evidence="1">
    <location>
        <begin position="58"/>
        <end position="68"/>
    </location>
</feature>
<evidence type="ECO:0000313" key="3">
    <source>
        <dbReference type="EnsemblPlants" id="Ma05_p26080.1"/>
    </source>
</evidence>
<protein>
    <submittedName>
        <fullName evidence="2">(wild Malaysian banana) hypothetical protein</fullName>
    </submittedName>
</protein>
<dbReference type="Proteomes" id="UP000012960">
    <property type="component" value="Unplaced"/>
</dbReference>
<sequence>MGTAESERENERERERWRIVVDPHDKMRSRDVQSDSGTAISATSSRARHRLRRATSAGDRRAKDRDGAQRFPFPLHQPNSPLLRSLPRVPV</sequence>
<evidence type="ECO:0000256" key="1">
    <source>
        <dbReference type="SAM" id="MobiDB-lite"/>
    </source>
</evidence>
<keyword evidence="4" id="KW-1185">Reference proteome</keyword>
<dbReference type="Gramene" id="Ma05_t26080.1">
    <property type="protein sequence ID" value="Ma05_p26080.1"/>
    <property type="gene ID" value="Ma05_g26080"/>
</dbReference>
<proteinExistence type="predicted"/>
<gene>
    <name evidence="2" type="ORF">GSMUA_278020.1</name>
</gene>
<evidence type="ECO:0000313" key="2">
    <source>
        <dbReference type="EMBL" id="CAG1839708.1"/>
    </source>
</evidence>
<evidence type="ECO:0000313" key="4">
    <source>
        <dbReference type="Proteomes" id="UP000012960"/>
    </source>
</evidence>
<dbReference type="EMBL" id="HG996470">
    <property type="protein sequence ID" value="CAG1839708.1"/>
    <property type="molecule type" value="Genomic_DNA"/>
</dbReference>
<reference evidence="3" key="2">
    <citation type="submission" date="2021-05" db="UniProtKB">
        <authorList>
            <consortium name="EnsemblPlants"/>
        </authorList>
    </citation>
    <scope>IDENTIFICATION</scope>
    <source>
        <strain evidence="3">subsp. malaccensis</strain>
    </source>
</reference>